<dbReference type="PANTHER" id="PTHR39339">
    <property type="entry name" value="SLR1444 PROTEIN"/>
    <property type="match status" value="1"/>
</dbReference>
<proteinExistence type="predicted"/>
<dbReference type="OrthoDB" id="9810907at2"/>
<dbReference type="AlphaFoldDB" id="A0A1H2SWZ1"/>
<feature type="domain" description="CHAD" evidence="1">
    <location>
        <begin position="4"/>
        <end position="269"/>
    </location>
</feature>
<dbReference type="InterPro" id="IPR007899">
    <property type="entry name" value="CHAD_dom"/>
</dbReference>
<dbReference type="InterPro" id="IPR038186">
    <property type="entry name" value="CHAD_dom_sf"/>
</dbReference>
<dbReference type="Pfam" id="PF05235">
    <property type="entry name" value="CHAD"/>
    <property type="match status" value="1"/>
</dbReference>
<dbReference type="EMBL" id="FNNE01000002">
    <property type="protein sequence ID" value="SDW36122.1"/>
    <property type="molecule type" value="Genomic_DNA"/>
</dbReference>
<protein>
    <submittedName>
        <fullName evidence="2">CHAD domain-containing protein</fullName>
    </submittedName>
</protein>
<reference evidence="2 3" key="1">
    <citation type="submission" date="2016-10" db="EMBL/GenBank/DDBJ databases">
        <authorList>
            <person name="de Groot N.N."/>
        </authorList>
    </citation>
    <scope>NUCLEOTIDE SEQUENCE [LARGE SCALE GENOMIC DNA]</scope>
    <source>
        <strain evidence="2 3">CGMCC 1.7059</strain>
    </source>
</reference>
<evidence type="ECO:0000259" key="1">
    <source>
        <dbReference type="PROSITE" id="PS51708"/>
    </source>
</evidence>
<dbReference type="PROSITE" id="PS51708">
    <property type="entry name" value="CHAD"/>
    <property type="match status" value="1"/>
</dbReference>
<dbReference type="Gene3D" id="1.40.20.10">
    <property type="entry name" value="CHAD domain"/>
    <property type="match status" value="1"/>
</dbReference>
<name>A0A1H2SWZ1_9GAMM</name>
<evidence type="ECO:0000313" key="3">
    <source>
        <dbReference type="Proteomes" id="UP000199675"/>
    </source>
</evidence>
<dbReference type="RefSeq" id="WP_091811623.1">
    <property type="nucleotide sequence ID" value="NZ_FNNE01000002.1"/>
</dbReference>
<gene>
    <name evidence="2" type="ORF">SAMN04487960_102266</name>
</gene>
<sequence length="283" mass="31993">MRYRLRPGRPLDSEFRNLYRSLNETLALALLMACREPERGVHQARRSCKEVRALLRLFGGDASHQRFYRSLAAGLSGQRDAVVMVKTWQGLVNEIADFQGSEFVPVTRFLSTPEGVAEARPGDQSMYLELAQSAEAQCARGPGCGIPNGLSALERIYRRARKAWHKASDSGDREDFHDFRKRSKELYYSLRFLKPLLPKPSQRLVGQLKKLTEVQGLANDVAVLEEHLSAHADQIRLTQVGWRCLNRVLANKEQALQAKAFRLAKPILAVRPCQFTGRLNLPV</sequence>
<keyword evidence="3" id="KW-1185">Reference proteome</keyword>
<dbReference type="PANTHER" id="PTHR39339:SF1">
    <property type="entry name" value="CHAD DOMAIN-CONTAINING PROTEIN"/>
    <property type="match status" value="1"/>
</dbReference>
<dbReference type="STRING" id="488533.SAMN04487960_102266"/>
<organism evidence="2 3">
    <name type="scientific">Marinobacter mobilis</name>
    <dbReference type="NCBI Taxonomy" id="488533"/>
    <lineage>
        <taxon>Bacteria</taxon>
        <taxon>Pseudomonadati</taxon>
        <taxon>Pseudomonadota</taxon>
        <taxon>Gammaproteobacteria</taxon>
        <taxon>Pseudomonadales</taxon>
        <taxon>Marinobacteraceae</taxon>
        <taxon>Marinobacter</taxon>
    </lineage>
</organism>
<accession>A0A1H2SWZ1</accession>
<evidence type="ECO:0000313" key="2">
    <source>
        <dbReference type="EMBL" id="SDW36122.1"/>
    </source>
</evidence>
<dbReference type="SMART" id="SM00880">
    <property type="entry name" value="CHAD"/>
    <property type="match status" value="1"/>
</dbReference>
<dbReference type="Proteomes" id="UP000199675">
    <property type="component" value="Unassembled WGS sequence"/>
</dbReference>